<keyword evidence="2" id="KW-1185">Reference proteome</keyword>
<gene>
    <name evidence="1" type="ORF">BN2475_860040</name>
</gene>
<sequence>MQSAMAKSLRLINRRVVVARASGVGRSVRESYDYRNAEHSCVDRSPREWVREILKNSLHFSGSIARPFSGVSESIAQFLESIVQGQVRKDSSVSPTDIRRSLYGSQTSQAVAWRAKSNILQKAGTKLCNLPSLFRKTCNLT</sequence>
<protein>
    <submittedName>
        <fullName evidence="1">Uncharacterized protein</fullName>
    </submittedName>
</protein>
<evidence type="ECO:0000313" key="2">
    <source>
        <dbReference type="Proteomes" id="UP000187012"/>
    </source>
</evidence>
<organism evidence="1 2">
    <name type="scientific">Paraburkholderia ribeironis</name>
    <dbReference type="NCBI Taxonomy" id="1247936"/>
    <lineage>
        <taxon>Bacteria</taxon>
        <taxon>Pseudomonadati</taxon>
        <taxon>Pseudomonadota</taxon>
        <taxon>Betaproteobacteria</taxon>
        <taxon>Burkholderiales</taxon>
        <taxon>Burkholderiaceae</taxon>
        <taxon>Paraburkholderia</taxon>
    </lineage>
</organism>
<dbReference type="Proteomes" id="UP000187012">
    <property type="component" value="Unassembled WGS sequence"/>
</dbReference>
<evidence type="ECO:0000313" key="1">
    <source>
        <dbReference type="EMBL" id="SIT47990.1"/>
    </source>
</evidence>
<dbReference type="EMBL" id="CYGX02000086">
    <property type="protein sequence ID" value="SIT47990.1"/>
    <property type="molecule type" value="Genomic_DNA"/>
</dbReference>
<proteinExistence type="predicted"/>
<accession>A0A1N7SKT2</accession>
<name>A0A1N7SKT2_9BURK</name>
<reference evidence="1 2" key="1">
    <citation type="submission" date="2016-12" db="EMBL/GenBank/DDBJ databases">
        <authorList>
            <person name="Song W.-J."/>
            <person name="Kurnit D.M."/>
        </authorList>
    </citation>
    <scope>NUCLEOTIDE SEQUENCE [LARGE SCALE GENOMIC DNA]</scope>
    <source>
        <strain evidence="1 2">STM7296</strain>
    </source>
</reference>
<dbReference type="AlphaFoldDB" id="A0A1N7SKT2"/>